<feature type="domain" description="YqgF/RNase H-like" evidence="6">
    <location>
        <begin position="4"/>
        <end position="104"/>
    </location>
</feature>
<dbReference type="PANTHER" id="PTHR33317">
    <property type="entry name" value="POLYNUCLEOTIDYL TRANSFERASE, RIBONUCLEASE H-LIKE SUPERFAMILY PROTEIN"/>
    <property type="match status" value="1"/>
</dbReference>
<dbReference type="GO" id="GO:0000967">
    <property type="term" value="P:rRNA 5'-end processing"/>
    <property type="evidence" value="ECO:0007669"/>
    <property type="project" value="UniProtKB-UniRule"/>
</dbReference>
<dbReference type="InterPro" id="IPR006641">
    <property type="entry name" value="YqgF/RNaseH-like_dom"/>
</dbReference>
<evidence type="ECO:0000256" key="1">
    <source>
        <dbReference type="ARBA" id="ARBA00022490"/>
    </source>
</evidence>
<evidence type="ECO:0000256" key="4">
    <source>
        <dbReference type="ARBA" id="ARBA00022801"/>
    </source>
</evidence>
<evidence type="ECO:0000313" key="7">
    <source>
        <dbReference type="EMBL" id="HIU37776.1"/>
    </source>
</evidence>
<dbReference type="GO" id="GO:0004518">
    <property type="term" value="F:nuclease activity"/>
    <property type="evidence" value="ECO:0007669"/>
    <property type="project" value="UniProtKB-KW"/>
</dbReference>
<comment type="similarity">
    <text evidence="5">Belongs to the YqgF HJR family.</text>
</comment>
<reference evidence="7" key="2">
    <citation type="journal article" date="2021" name="PeerJ">
        <title>Extensive microbial diversity within the chicken gut microbiome revealed by metagenomics and culture.</title>
        <authorList>
            <person name="Gilroy R."/>
            <person name="Ravi A."/>
            <person name="Getino M."/>
            <person name="Pursley I."/>
            <person name="Horton D.L."/>
            <person name="Alikhan N.F."/>
            <person name="Baker D."/>
            <person name="Gharbi K."/>
            <person name="Hall N."/>
            <person name="Watson M."/>
            <person name="Adriaenssens E.M."/>
            <person name="Foster-Nyarko E."/>
            <person name="Jarju S."/>
            <person name="Secka A."/>
            <person name="Antonio M."/>
            <person name="Oren A."/>
            <person name="Chaudhuri R.R."/>
            <person name="La Ragione R."/>
            <person name="Hildebrand F."/>
            <person name="Pallen M.J."/>
        </authorList>
    </citation>
    <scope>NUCLEOTIDE SEQUENCE</scope>
    <source>
        <strain evidence="7">7463</strain>
    </source>
</reference>
<dbReference type="Gene3D" id="3.30.420.140">
    <property type="entry name" value="YqgF/RNase H-like domain"/>
    <property type="match status" value="1"/>
</dbReference>
<gene>
    <name evidence="7" type="primary">ruvX</name>
    <name evidence="7" type="ORF">IAC56_05830</name>
</gene>
<keyword evidence="3 5" id="KW-0540">Nuclease</keyword>
<reference evidence="7" key="1">
    <citation type="submission" date="2020-10" db="EMBL/GenBank/DDBJ databases">
        <authorList>
            <person name="Gilroy R."/>
        </authorList>
    </citation>
    <scope>NUCLEOTIDE SEQUENCE</scope>
    <source>
        <strain evidence="7">7463</strain>
    </source>
</reference>
<evidence type="ECO:0000256" key="5">
    <source>
        <dbReference type="HAMAP-Rule" id="MF_00651"/>
    </source>
</evidence>
<evidence type="ECO:0000259" key="6">
    <source>
        <dbReference type="SMART" id="SM00732"/>
    </source>
</evidence>
<dbReference type="GO" id="GO:0016788">
    <property type="term" value="F:hydrolase activity, acting on ester bonds"/>
    <property type="evidence" value="ECO:0007669"/>
    <property type="project" value="UniProtKB-UniRule"/>
</dbReference>
<dbReference type="EC" id="3.1.-.-" evidence="5"/>
<dbReference type="InterPro" id="IPR037027">
    <property type="entry name" value="YqgF/RNaseH-like_dom_sf"/>
</dbReference>
<evidence type="ECO:0000256" key="2">
    <source>
        <dbReference type="ARBA" id="ARBA00022517"/>
    </source>
</evidence>
<dbReference type="Proteomes" id="UP000824083">
    <property type="component" value="Unassembled WGS sequence"/>
</dbReference>
<dbReference type="EMBL" id="DVMY01000090">
    <property type="protein sequence ID" value="HIU37776.1"/>
    <property type="molecule type" value="Genomic_DNA"/>
</dbReference>
<dbReference type="SMART" id="SM00732">
    <property type="entry name" value="YqgFc"/>
    <property type="match status" value="1"/>
</dbReference>
<name>A0A9D1IJH4_9BURK</name>
<organism evidence="7 8">
    <name type="scientific">Candidatus Aphodousia faecigallinarum</name>
    <dbReference type="NCBI Taxonomy" id="2840677"/>
    <lineage>
        <taxon>Bacteria</taxon>
        <taxon>Pseudomonadati</taxon>
        <taxon>Pseudomonadota</taxon>
        <taxon>Betaproteobacteria</taxon>
        <taxon>Burkholderiales</taxon>
        <taxon>Sutterellaceae</taxon>
        <taxon>Sutterellaceae incertae sedis</taxon>
        <taxon>Candidatus Aphodousia</taxon>
    </lineage>
</organism>
<dbReference type="GO" id="GO:0005829">
    <property type="term" value="C:cytosol"/>
    <property type="evidence" value="ECO:0007669"/>
    <property type="project" value="TreeGrafter"/>
</dbReference>
<protein>
    <recommendedName>
        <fullName evidence="5">Putative pre-16S rRNA nuclease</fullName>
        <ecNumber evidence="5">3.1.-.-</ecNumber>
    </recommendedName>
</protein>
<accession>A0A9D1IJH4</accession>
<keyword evidence="2 5" id="KW-0690">Ribosome biogenesis</keyword>
<dbReference type="Pfam" id="PF03652">
    <property type="entry name" value="RuvX"/>
    <property type="match status" value="1"/>
</dbReference>
<comment type="caution">
    <text evidence="7">The sequence shown here is derived from an EMBL/GenBank/DDBJ whole genome shotgun (WGS) entry which is preliminary data.</text>
</comment>
<dbReference type="HAMAP" id="MF_00651">
    <property type="entry name" value="Nuclease_YqgF"/>
    <property type="match status" value="1"/>
</dbReference>
<dbReference type="InterPro" id="IPR005227">
    <property type="entry name" value="YqgF"/>
</dbReference>
<dbReference type="CDD" id="cd16964">
    <property type="entry name" value="YqgF"/>
    <property type="match status" value="1"/>
</dbReference>
<keyword evidence="4 5" id="KW-0378">Hydrolase</keyword>
<dbReference type="InterPro" id="IPR012337">
    <property type="entry name" value="RNaseH-like_sf"/>
</dbReference>
<evidence type="ECO:0000313" key="8">
    <source>
        <dbReference type="Proteomes" id="UP000824083"/>
    </source>
</evidence>
<dbReference type="PANTHER" id="PTHR33317:SF4">
    <property type="entry name" value="POLYNUCLEOTIDYL TRANSFERASE, RIBONUCLEASE H-LIKE SUPERFAMILY PROTEIN"/>
    <property type="match status" value="1"/>
</dbReference>
<dbReference type="AlphaFoldDB" id="A0A9D1IJH4"/>
<evidence type="ECO:0000256" key="3">
    <source>
        <dbReference type="ARBA" id="ARBA00022722"/>
    </source>
</evidence>
<comment type="function">
    <text evidence="5">Could be a nuclease involved in processing of the 5'-end of pre-16S rRNA.</text>
</comment>
<proteinExistence type="inferred from homology"/>
<dbReference type="NCBIfam" id="TIGR00250">
    <property type="entry name" value="RNAse_H_YqgF"/>
    <property type="match status" value="1"/>
</dbReference>
<dbReference type="SUPFAM" id="SSF53098">
    <property type="entry name" value="Ribonuclease H-like"/>
    <property type="match status" value="1"/>
</dbReference>
<sequence>MIEGVIVGFDFGLKRLGVAIGNTLTKEARPLQIIDSRTNQSRWTGIEKVLKEWNPSALVVGVPRHPDGTAHEMTARCERFARQLEGRFHLPVYPVDERYSSAVVDSEADFIDDEAACIILQQFFDESSYE</sequence>
<comment type="subcellular location">
    <subcellularLocation>
        <location evidence="5">Cytoplasm</location>
    </subcellularLocation>
</comment>
<keyword evidence="1 5" id="KW-0963">Cytoplasm</keyword>